<dbReference type="InterPro" id="IPR038158">
    <property type="entry name" value="H-NOX_domain_sf"/>
</dbReference>
<name>A0ABY3CBT4_9GAMM</name>
<dbReference type="RefSeq" id="WP_127029943.1">
    <property type="nucleotide sequence ID" value="NZ_RYFG02000091.1"/>
</dbReference>
<dbReference type="InterPro" id="IPR024096">
    <property type="entry name" value="NO_sig/Golgi_transp_ligand-bd"/>
</dbReference>
<evidence type="ECO:0000259" key="1">
    <source>
        <dbReference type="Pfam" id="PF07700"/>
    </source>
</evidence>
<keyword evidence="3" id="KW-1185">Reference proteome</keyword>
<gene>
    <name evidence="2" type="ORF">EKO24_010180</name>
</gene>
<evidence type="ECO:0000313" key="2">
    <source>
        <dbReference type="EMBL" id="TRW95244.1"/>
    </source>
</evidence>
<dbReference type="SUPFAM" id="SSF111126">
    <property type="entry name" value="Ligand-binding domain in the NO signalling and Golgi transport"/>
    <property type="match status" value="1"/>
</dbReference>
<dbReference type="Pfam" id="PF07700">
    <property type="entry name" value="HNOB"/>
    <property type="match status" value="1"/>
</dbReference>
<accession>A0ABY3CBT4</accession>
<dbReference type="InterPro" id="IPR011644">
    <property type="entry name" value="Heme_NO-bd"/>
</dbReference>
<protein>
    <recommendedName>
        <fullName evidence="1">Heme NO-binding domain-containing protein</fullName>
    </recommendedName>
</protein>
<proteinExistence type="predicted"/>
<organism evidence="2 3">
    <name type="scientific">Candidatus Methylobacter oryzae</name>
    <dbReference type="NCBI Taxonomy" id="2497749"/>
    <lineage>
        <taxon>Bacteria</taxon>
        <taxon>Pseudomonadati</taxon>
        <taxon>Pseudomonadota</taxon>
        <taxon>Gammaproteobacteria</taxon>
        <taxon>Methylococcales</taxon>
        <taxon>Methylococcaceae</taxon>
        <taxon>Methylobacter</taxon>
    </lineage>
</organism>
<dbReference type="Proteomes" id="UP000733744">
    <property type="component" value="Unassembled WGS sequence"/>
</dbReference>
<feature type="domain" description="Heme NO-binding" evidence="1">
    <location>
        <begin position="2"/>
        <end position="161"/>
    </location>
</feature>
<comment type="caution">
    <text evidence="2">The sequence shown here is derived from an EMBL/GenBank/DDBJ whole genome shotgun (WGS) entry which is preliminary data.</text>
</comment>
<evidence type="ECO:0000313" key="3">
    <source>
        <dbReference type="Proteomes" id="UP000733744"/>
    </source>
</evidence>
<dbReference type="Gene3D" id="3.90.1520.10">
    <property type="entry name" value="H-NOX domain"/>
    <property type="match status" value="1"/>
</dbReference>
<reference evidence="2 3" key="1">
    <citation type="journal article" date="2019" name="Antonie Van Leeuwenhoek">
        <title>Description of 'Ca. Methylobacter oryzae' KRF1, a novel species from the environmentally important Methylobacter clade 2.</title>
        <authorList>
            <person name="Khatri K."/>
            <person name="Mohite J.A."/>
            <person name="Pandit P.S."/>
            <person name="Bahulikar R."/>
            <person name="Rahalkar M.C."/>
        </authorList>
    </citation>
    <scope>NUCLEOTIDE SEQUENCE [LARGE SCALE GENOMIC DNA]</scope>
    <source>
        <strain evidence="2 3">KRF1</strain>
    </source>
</reference>
<dbReference type="EMBL" id="RYFG02000091">
    <property type="protein sequence ID" value="TRW95244.1"/>
    <property type="molecule type" value="Genomic_DNA"/>
</dbReference>
<sequence length="181" mass="20067">MKGIVFTEFLEMVEAKFGDEMVDKIIDDAALPSDGVYTAIGTYDHQELLSLVALLSEYTQLPIPQLVEKFGHQLFGQFLAGYPGFFSGINSALDFLANVENYIHVEVLKLYPDAELPTFEYDRSIPGALVIVYRSTRPFASLALGLIKGCIEHFGEEIELEAEDLSFGKGTAMKFTLVKQG</sequence>